<reference evidence="2 3" key="1">
    <citation type="submission" date="2016-10" db="EMBL/GenBank/DDBJ databases">
        <title>Genome Sequence of Pseudomonas putida GM4FR.</title>
        <authorList>
            <person name="Poehlein A."/>
            <person name="Wemheuer F."/>
            <person name="Hollensteiner J."/>
            <person name="Wemheuer B."/>
        </authorList>
    </citation>
    <scope>NUCLEOTIDE SEQUENCE [LARGE SCALE GENOMIC DNA]</scope>
    <source>
        <strain evidence="2 3">GM4FR</strain>
    </source>
</reference>
<dbReference type="Gene3D" id="1.10.10.10">
    <property type="entry name" value="Winged helix-like DNA-binding domain superfamily/Winged helix DNA-binding domain"/>
    <property type="match status" value="1"/>
</dbReference>
<accession>A0A1Q9R6L4</accession>
<protein>
    <recommendedName>
        <fullName evidence="1">HTH marR-type domain-containing protein</fullName>
    </recommendedName>
</protein>
<proteinExistence type="predicted"/>
<evidence type="ECO:0000313" key="3">
    <source>
        <dbReference type="Proteomes" id="UP000186736"/>
    </source>
</evidence>
<dbReference type="AlphaFoldDB" id="A0A1Q9R6L4"/>
<dbReference type="Proteomes" id="UP000186736">
    <property type="component" value="Unassembled WGS sequence"/>
</dbReference>
<feature type="domain" description="HTH marR-type" evidence="1">
    <location>
        <begin position="26"/>
        <end position="124"/>
    </location>
</feature>
<dbReference type="InterPro" id="IPR036390">
    <property type="entry name" value="WH_DNA-bd_sf"/>
</dbReference>
<sequence length="157" mass="17487">MPHHNHPGLGELLRYVGELVERGAENHYKQMGLNYRARFTPVLRALQSGLQTVTEITAHSHLTQGAVSQTVAQMEAEGLIVRQRQDDGRKSLIVLTEHGRSLVETLGAHWAATFAVIESLEHDIGHPLRRVLEDAATALERQDFGARLTQIKQEQAS</sequence>
<comment type="caution">
    <text evidence="2">The sequence shown here is derived from an EMBL/GenBank/DDBJ whole genome shotgun (WGS) entry which is preliminary data.</text>
</comment>
<dbReference type="EMBL" id="MKZO01000014">
    <property type="protein sequence ID" value="OLS63047.1"/>
    <property type="molecule type" value="Genomic_DNA"/>
</dbReference>
<dbReference type="SMART" id="SM00347">
    <property type="entry name" value="HTH_MARR"/>
    <property type="match status" value="1"/>
</dbReference>
<dbReference type="PANTHER" id="PTHR33164:SF43">
    <property type="entry name" value="HTH-TYPE TRANSCRIPTIONAL REPRESSOR YETL"/>
    <property type="match status" value="1"/>
</dbReference>
<dbReference type="OrthoDB" id="3211876at2"/>
<evidence type="ECO:0000259" key="1">
    <source>
        <dbReference type="SMART" id="SM00347"/>
    </source>
</evidence>
<evidence type="ECO:0000313" key="2">
    <source>
        <dbReference type="EMBL" id="OLS63047.1"/>
    </source>
</evidence>
<dbReference type="PANTHER" id="PTHR33164">
    <property type="entry name" value="TRANSCRIPTIONAL REGULATOR, MARR FAMILY"/>
    <property type="match status" value="1"/>
</dbReference>
<dbReference type="RefSeq" id="WP_075802930.1">
    <property type="nucleotide sequence ID" value="NZ_MKZO01000014.1"/>
</dbReference>
<name>A0A1Q9R6L4_PSEPU</name>
<dbReference type="InterPro" id="IPR000835">
    <property type="entry name" value="HTH_MarR-typ"/>
</dbReference>
<dbReference type="InterPro" id="IPR036388">
    <property type="entry name" value="WH-like_DNA-bd_sf"/>
</dbReference>
<dbReference type="SUPFAM" id="SSF46785">
    <property type="entry name" value="Winged helix' DNA-binding domain"/>
    <property type="match status" value="1"/>
</dbReference>
<organism evidence="2 3">
    <name type="scientific">Pseudomonas putida</name>
    <name type="common">Arthrobacter siderocapsulatus</name>
    <dbReference type="NCBI Taxonomy" id="303"/>
    <lineage>
        <taxon>Bacteria</taxon>
        <taxon>Pseudomonadati</taxon>
        <taxon>Pseudomonadota</taxon>
        <taxon>Gammaproteobacteria</taxon>
        <taxon>Pseudomonadales</taxon>
        <taxon>Pseudomonadaceae</taxon>
        <taxon>Pseudomonas</taxon>
    </lineage>
</organism>
<dbReference type="GO" id="GO:0003700">
    <property type="term" value="F:DNA-binding transcription factor activity"/>
    <property type="evidence" value="ECO:0007669"/>
    <property type="project" value="InterPro"/>
</dbReference>
<dbReference type="GO" id="GO:0006950">
    <property type="term" value="P:response to stress"/>
    <property type="evidence" value="ECO:0007669"/>
    <property type="project" value="TreeGrafter"/>
</dbReference>
<dbReference type="InterPro" id="IPR039422">
    <property type="entry name" value="MarR/SlyA-like"/>
</dbReference>
<gene>
    <name evidence="2" type="ORF">PSEMO_19830</name>
</gene>
<dbReference type="Pfam" id="PF12802">
    <property type="entry name" value="MarR_2"/>
    <property type="match status" value="1"/>
</dbReference>